<gene>
    <name evidence="1" type="ORF">pKPN535a_018</name>
</gene>
<sequence>MLRRPLVKLLQQEQRLILDEFSHVQRCFLLFRHKRPQSVSAQCRDVLFSASSLTQSLCSCRSAAASGRSMRVKARENRAVA</sequence>
<organism evidence="1">
    <name type="scientific">Klebsiella pneumoniae</name>
    <dbReference type="NCBI Taxonomy" id="573"/>
    <lineage>
        <taxon>Bacteria</taxon>
        <taxon>Pseudomonadati</taxon>
        <taxon>Pseudomonadota</taxon>
        <taxon>Gammaproteobacteria</taxon>
        <taxon>Enterobacterales</taxon>
        <taxon>Enterobacteriaceae</taxon>
        <taxon>Klebsiella/Raoultella group</taxon>
        <taxon>Klebsiella</taxon>
        <taxon>Klebsiella pneumoniae complex</taxon>
    </lineage>
</organism>
<dbReference type="AlphaFoldDB" id="A0A3G1SSE8"/>
<reference evidence="1" key="1">
    <citation type="submission" date="2018-07" db="EMBL/GenBank/DDBJ databases">
        <title>Small IncQ1 and Col-like plasmids harbouring blaKPC-2 gene and a novel non-Tn4401 element (NTEKPC-IId) in Klebsiella pneumoniae Clonal Group 258.</title>
        <authorList>
            <person name="Cerdeira L.T."/>
            <person name="Lam M.M.C."/>
            <person name="Wyres K.L."/>
            <person name="Wick R.R."/>
            <person name="Judd L.M."/>
            <person name="Lopes R."/>
            <person name="Ribas R.M."/>
            <person name="Morais M.M."/>
            <person name="Holt K.E."/>
            <person name="Lincopan N."/>
        </authorList>
    </citation>
    <scope>NUCLEOTIDE SEQUENCE</scope>
    <source>
        <strain evidence="1">KPN535</strain>
        <plasmid evidence="1">pKPN535a</plasmid>
    </source>
</reference>
<proteinExistence type="predicted"/>
<name>A0A3G1SSE8_KLEPN</name>
<dbReference type="EMBL" id="MH595533">
    <property type="protein sequence ID" value="AXQ86085.1"/>
    <property type="molecule type" value="Genomic_DNA"/>
</dbReference>
<accession>A0A3G1SSE8</accession>
<evidence type="ECO:0000313" key="1">
    <source>
        <dbReference type="EMBL" id="AXQ86085.1"/>
    </source>
</evidence>
<keyword evidence="1" id="KW-0614">Plasmid</keyword>
<protein>
    <submittedName>
        <fullName evidence="1">Uncharacterized protein</fullName>
    </submittedName>
</protein>
<geneLocation type="plasmid" evidence="1">
    <name>pKPN535a</name>
</geneLocation>